<evidence type="ECO:0000313" key="2">
    <source>
        <dbReference type="Proteomes" id="UP000008809"/>
    </source>
</evidence>
<name>Q2IU62_RHOP2</name>
<organism evidence="1 2">
    <name type="scientific">Rhodopseudomonas palustris (strain HaA2)</name>
    <dbReference type="NCBI Taxonomy" id="316058"/>
    <lineage>
        <taxon>Bacteria</taxon>
        <taxon>Pseudomonadati</taxon>
        <taxon>Pseudomonadota</taxon>
        <taxon>Alphaproteobacteria</taxon>
        <taxon>Hyphomicrobiales</taxon>
        <taxon>Nitrobacteraceae</taxon>
        <taxon>Rhodopseudomonas</taxon>
    </lineage>
</organism>
<dbReference type="HOGENOM" id="CLU_147164_0_0_5"/>
<dbReference type="STRING" id="316058.RPB_3553"/>
<dbReference type="eggNOG" id="ENOG502ZE22">
    <property type="taxonomic scope" value="Bacteria"/>
</dbReference>
<dbReference type="Pfam" id="PF11162">
    <property type="entry name" value="DUF2946"/>
    <property type="match status" value="1"/>
</dbReference>
<dbReference type="KEGG" id="rpb:RPB_3553"/>
<dbReference type="EMBL" id="CP000250">
    <property type="protein sequence ID" value="ABD08248.1"/>
    <property type="molecule type" value="Genomic_DNA"/>
</dbReference>
<accession>Q2IU62</accession>
<gene>
    <name evidence="1" type="ordered locus">RPB_3553</name>
</gene>
<keyword evidence="2" id="KW-1185">Reference proteome</keyword>
<sequence length="126" mass="12955">MGKIAKMRAIGLVAIWAAAYALVLNVVLASTLIAAQSPLQLLAGDQFCLATADHQAAPVEPGKAKPGAIHCPLCIGQHVAAAPPPVAPSIAIRLAFGVAYDPPRVTPFVALTQSRDHQPRGPPALS</sequence>
<dbReference type="AlphaFoldDB" id="Q2IU62"/>
<protein>
    <recommendedName>
        <fullName evidence="3">DUF2946 domain-containing protein</fullName>
    </recommendedName>
</protein>
<evidence type="ECO:0000313" key="1">
    <source>
        <dbReference type="EMBL" id="ABD08248.1"/>
    </source>
</evidence>
<reference evidence="1 2" key="1">
    <citation type="submission" date="2006-01" db="EMBL/GenBank/DDBJ databases">
        <title>Complete sequence of Rhodopseudomonas palustris HaA2.</title>
        <authorList>
            <consortium name="US DOE Joint Genome Institute"/>
            <person name="Copeland A."/>
            <person name="Lucas S."/>
            <person name="Lapidus A."/>
            <person name="Barry K."/>
            <person name="Detter J.C."/>
            <person name="Glavina T."/>
            <person name="Hammon N."/>
            <person name="Israni S."/>
            <person name="Pitluck S."/>
            <person name="Chain P."/>
            <person name="Malfatti S."/>
            <person name="Shin M."/>
            <person name="Vergez L."/>
            <person name="Schmutz J."/>
            <person name="Larimer F."/>
            <person name="Land M."/>
            <person name="Hauser L."/>
            <person name="Pelletier D.A."/>
            <person name="Kyrpides N."/>
            <person name="Anderson I."/>
            <person name="Oda Y."/>
            <person name="Harwood C.S."/>
            <person name="Richardson P."/>
        </authorList>
    </citation>
    <scope>NUCLEOTIDE SEQUENCE [LARGE SCALE GENOMIC DNA]</scope>
    <source>
        <strain evidence="1 2">HaA2</strain>
    </source>
</reference>
<dbReference type="InterPro" id="IPR021333">
    <property type="entry name" value="DUF2946"/>
</dbReference>
<dbReference type="Proteomes" id="UP000008809">
    <property type="component" value="Chromosome"/>
</dbReference>
<proteinExistence type="predicted"/>
<evidence type="ECO:0008006" key="3">
    <source>
        <dbReference type="Google" id="ProtNLM"/>
    </source>
</evidence>